<dbReference type="EMBL" id="DXEL01000006">
    <property type="protein sequence ID" value="HIX73569.1"/>
    <property type="molecule type" value="Genomic_DNA"/>
</dbReference>
<evidence type="ECO:0000313" key="3">
    <source>
        <dbReference type="EMBL" id="HIX73569.1"/>
    </source>
</evidence>
<dbReference type="Proteomes" id="UP000886740">
    <property type="component" value="Unassembled WGS sequence"/>
</dbReference>
<dbReference type="InterPro" id="IPR010992">
    <property type="entry name" value="IHF-like_DNA-bd_dom_sf"/>
</dbReference>
<protein>
    <recommendedName>
        <fullName evidence="2">HU domain-containing protein</fullName>
    </recommendedName>
</protein>
<accession>A0A9D1X619</accession>
<organism evidence="3 4">
    <name type="scientific">Candidatus Parabacteroides intestinipullorum</name>
    <dbReference type="NCBI Taxonomy" id="2838723"/>
    <lineage>
        <taxon>Bacteria</taxon>
        <taxon>Pseudomonadati</taxon>
        <taxon>Bacteroidota</taxon>
        <taxon>Bacteroidia</taxon>
        <taxon>Bacteroidales</taxon>
        <taxon>Tannerellaceae</taxon>
        <taxon>Parabacteroides</taxon>
    </lineage>
</organism>
<name>A0A9D1X619_9BACT</name>
<comment type="caution">
    <text evidence="3">The sequence shown here is derived from an EMBL/GenBank/DDBJ whole genome shotgun (WGS) entry which is preliminary data.</text>
</comment>
<dbReference type="AlphaFoldDB" id="A0A9D1X619"/>
<dbReference type="InterPro" id="IPR041607">
    <property type="entry name" value="HU-HIG"/>
</dbReference>
<gene>
    <name evidence="3" type="ORF">H9977_00730</name>
</gene>
<dbReference type="SUPFAM" id="SSF47729">
    <property type="entry name" value="IHF-like DNA-binding proteins"/>
    <property type="match status" value="1"/>
</dbReference>
<keyword evidence="1" id="KW-0238">DNA-binding</keyword>
<dbReference type="Pfam" id="PF18291">
    <property type="entry name" value="HU-HIG"/>
    <property type="match status" value="1"/>
</dbReference>
<evidence type="ECO:0000259" key="2">
    <source>
        <dbReference type="Pfam" id="PF18291"/>
    </source>
</evidence>
<dbReference type="GO" id="GO:0003677">
    <property type="term" value="F:DNA binding"/>
    <property type="evidence" value="ECO:0007669"/>
    <property type="project" value="UniProtKB-KW"/>
</dbReference>
<evidence type="ECO:0000313" key="4">
    <source>
        <dbReference type="Proteomes" id="UP000886740"/>
    </source>
</evidence>
<feature type="domain" description="HU" evidence="2">
    <location>
        <begin position="1"/>
        <end position="123"/>
    </location>
</feature>
<sequence>MNASYNLVYKVNPKTKEKMWYAVPASKGLLDVDETAKMAVADTTLSKGEYKYAMEVTNDKLVSLILSGLTISIGDLGKLRLSFGSKGAATIDEFDARTMIQNVKFIFSPSKSLKATLAGATFQVEGVVEDGIKYGSVKSYRLAKGLDTGEEEGGGTPGGV</sequence>
<reference evidence="3" key="2">
    <citation type="submission" date="2021-04" db="EMBL/GenBank/DDBJ databases">
        <authorList>
            <person name="Gilroy R."/>
        </authorList>
    </citation>
    <scope>NUCLEOTIDE SEQUENCE</scope>
    <source>
        <strain evidence="3">ChiGjej6B6-14162</strain>
    </source>
</reference>
<reference evidence="3" key="1">
    <citation type="journal article" date="2021" name="PeerJ">
        <title>Extensive microbial diversity within the chicken gut microbiome revealed by metagenomics and culture.</title>
        <authorList>
            <person name="Gilroy R."/>
            <person name="Ravi A."/>
            <person name="Getino M."/>
            <person name="Pursley I."/>
            <person name="Horton D.L."/>
            <person name="Alikhan N.F."/>
            <person name="Baker D."/>
            <person name="Gharbi K."/>
            <person name="Hall N."/>
            <person name="Watson M."/>
            <person name="Adriaenssens E.M."/>
            <person name="Foster-Nyarko E."/>
            <person name="Jarju S."/>
            <person name="Secka A."/>
            <person name="Antonio M."/>
            <person name="Oren A."/>
            <person name="Chaudhuri R.R."/>
            <person name="La Ragione R."/>
            <person name="Hildebrand F."/>
            <person name="Pallen M.J."/>
        </authorList>
    </citation>
    <scope>NUCLEOTIDE SEQUENCE</scope>
    <source>
        <strain evidence="3">ChiGjej6B6-14162</strain>
    </source>
</reference>
<proteinExistence type="predicted"/>
<evidence type="ECO:0000256" key="1">
    <source>
        <dbReference type="ARBA" id="ARBA00023125"/>
    </source>
</evidence>